<protein>
    <submittedName>
        <fullName evidence="2">Uncharacterized protein</fullName>
    </submittedName>
</protein>
<reference evidence="2 3" key="1">
    <citation type="submission" date="2020-03" db="EMBL/GenBank/DDBJ databases">
        <title>Dissostichus mawsoni Genome sequencing and assembly.</title>
        <authorList>
            <person name="Park H."/>
        </authorList>
    </citation>
    <scope>NUCLEOTIDE SEQUENCE [LARGE SCALE GENOMIC DNA]</scope>
    <source>
        <strain evidence="2">DM0001</strain>
        <tissue evidence="2">Muscle</tissue>
    </source>
</reference>
<evidence type="ECO:0000256" key="1">
    <source>
        <dbReference type="SAM" id="MobiDB-lite"/>
    </source>
</evidence>
<accession>A0A7J5Z686</accession>
<dbReference type="AlphaFoldDB" id="A0A7J5Z686"/>
<name>A0A7J5Z686_DISMA</name>
<feature type="compositionally biased region" description="Basic residues" evidence="1">
    <location>
        <begin position="159"/>
        <end position="169"/>
    </location>
</feature>
<proteinExistence type="predicted"/>
<keyword evidence="3" id="KW-1185">Reference proteome</keyword>
<evidence type="ECO:0000313" key="2">
    <source>
        <dbReference type="EMBL" id="KAF3857120.1"/>
    </source>
</evidence>
<organism evidence="2 3">
    <name type="scientific">Dissostichus mawsoni</name>
    <name type="common">Antarctic cod</name>
    <dbReference type="NCBI Taxonomy" id="36200"/>
    <lineage>
        <taxon>Eukaryota</taxon>
        <taxon>Metazoa</taxon>
        <taxon>Chordata</taxon>
        <taxon>Craniata</taxon>
        <taxon>Vertebrata</taxon>
        <taxon>Euteleostomi</taxon>
        <taxon>Actinopterygii</taxon>
        <taxon>Neopterygii</taxon>
        <taxon>Teleostei</taxon>
        <taxon>Neoteleostei</taxon>
        <taxon>Acanthomorphata</taxon>
        <taxon>Eupercaria</taxon>
        <taxon>Perciformes</taxon>
        <taxon>Notothenioidei</taxon>
        <taxon>Nototheniidae</taxon>
        <taxon>Dissostichus</taxon>
    </lineage>
</organism>
<comment type="caution">
    <text evidence="2">The sequence shown here is derived from an EMBL/GenBank/DDBJ whole genome shotgun (WGS) entry which is preliminary data.</text>
</comment>
<feature type="compositionally biased region" description="Basic and acidic residues" evidence="1">
    <location>
        <begin position="184"/>
        <end position="200"/>
    </location>
</feature>
<sequence>MISSYCNWLSHSTINMVMIRQFEYIRQKVREMGRLLMSLRSKCSLFSFEDAVKPNNFYKVIEAVRDVAGYDEEKHCYHIPSLALKLGHSLFIYMMKTSIKWLLDHSHQHLPHPSYDVHQISIQVAPEPSTSKLRRRMSAPVITRPPSASSEPSFELPSKRKGKALKKSCKSQEAWPRWSSSSRTTEEELRWHNKEEKDQTPEPLRFMPARVPGPALDTTAPWSPFFSFSHYFLAMPWFIQSLPTQTHMP</sequence>
<evidence type="ECO:0000313" key="3">
    <source>
        <dbReference type="Proteomes" id="UP000518266"/>
    </source>
</evidence>
<dbReference type="EMBL" id="JAAKFY010000005">
    <property type="protein sequence ID" value="KAF3857120.1"/>
    <property type="molecule type" value="Genomic_DNA"/>
</dbReference>
<dbReference type="Proteomes" id="UP000518266">
    <property type="component" value="Unassembled WGS sequence"/>
</dbReference>
<dbReference type="OrthoDB" id="6767710at2759"/>
<gene>
    <name evidence="2" type="ORF">F7725_008979</name>
</gene>
<dbReference type="PANTHER" id="PTHR33480:SF1">
    <property type="entry name" value="TYR RECOMBINASE DOMAIN-CONTAINING PROTEIN"/>
    <property type="match status" value="1"/>
</dbReference>
<feature type="region of interest" description="Disordered" evidence="1">
    <location>
        <begin position="126"/>
        <end position="207"/>
    </location>
</feature>
<dbReference type="PANTHER" id="PTHR33480">
    <property type="entry name" value="SET DOMAIN-CONTAINING PROTEIN-RELATED"/>
    <property type="match status" value="1"/>
</dbReference>